<dbReference type="InterPro" id="IPR047640">
    <property type="entry name" value="RpiR-like"/>
</dbReference>
<dbReference type="GO" id="GO:0003700">
    <property type="term" value="F:DNA-binding transcription factor activity"/>
    <property type="evidence" value="ECO:0007669"/>
    <property type="project" value="InterPro"/>
</dbReference>
<organism evidence="2 3">
    <name type="scientific">Sellimonas intestinalis</name>
    <dbReference type="NCBI Taxonomy" id="1653434"/>
    <lineage>
        <taxon>Bacteria</taxon>
        <taxon>Bacillati</taxon>
        <taxon>Bacillota</taxon>
        <taxon>Clostridia</taxon>
        <taxon>Lachnospirales</taxon>
        <taxon>Lachnospiraceae</taxon>
        <taxon>Sellimonas</taxon>
    </lineage>
</organism>
<name>A0A3E3K6B5_9FIRM</name>
<feature type="domain" description="SIS" evidence="1">
    <location>
        <begin position="1"/>
        <end position="138"/>
    </location>
</feature>
<dbReference type="Proteomes" id="UP000261080">
    <property type="component" value="Unassembled WGS sequence"/>
</dbReference>
<gene>
    <name evidence="2" type="ORF">DW016_02485</name>
</gene>
<evidence type="ECO:0000313" key="2">
    <source>
        <dbReference type="EMBL" id="RGE90133.1"/>
    </source>
</evidence>
<reference evidence="2 3" key="1">
    <citation type="submission" date="2018-08" db="EMBL/GenBank/DDBJ databases">
        <title>A genome reference for cultivated species of the human gut microbiota.</title>
        <authorList>
            <person name="Zou Y."/>
            <person name="Xue W."/>
            <person name="Luo G."/>
        </authorList>
    </citation>
    <scope>NUCLEOTIDE SEQUENCE [LARGE SCALE GENOMIC DNA]</scope>
    <source>
        <strain evidence="2 3">AF37-2AT</strain>
    </source>
</reference>
<dbReference type="GO" id="GO:0003677">
    <property type="term" value="F:DNA binding"/>
    <property type="evidence" value="ECO:0007669"/>
    <property type="project" value="InterPro"/>
</dbReference>
<dbReference type="InterPro" id="IPR035472">
    <property type="entry name" value="RpiR-like_SIS"/>
</dbReference>
<dbReference type="GO" id="GO:0097367">
    <property type="term" value="F:carbohydrate derivative binding"/>
    <property type="evidence" value="ECO:0007669"/>
    <property type="project" value="InterPro"/>
</dbReference>
<dbReference type="GeneID" id="97192563"/>
<protein>
    <submittedName>
        <fullName evidence="2">SIS domain-containing protein</fullName>
    </submittedName>
</protein>
<dbReference type="GO" id="GO:1901135">
    <property type="term" value="P:carbohydrate derivative metabolic process"/>
    <property type="evidence" value="ECO:0007669"/>
    <property type="project" value="InterPro"/>
</dbReference>
<dbReference type="PROSITE" id="PS51464">
    <property type="entry name" value="SIS"/>
    <property type="match status" value="1"/>
</dbReference>
<sequence length="154" mass="17437">MLSKKKRIYVYGKGSSGLAAMEMKFRFMRIGANIEAITDEHIMKMNSVLLDGDCAVIGISVSGKTEAVLESMKIAKKCGAKVILMTAHTGKKFLEFCDEIMLFALKENLEQGKAISPQFPILIMVDMLYSQMLQLDEYRRETLHEYTLEALDER</sequence>
<dbReference type="Pfam" id="PF01380">
    <property type="entry name" value="SIS"/>
    <property type="match status" value="1"/>
</dbReference>
<accession>A0A3E3K6B5</accession>
<dbReference type="PANTHER" id="PTHR30514:SF21">
    <property type="entry name" value="RPIR-FAMILY TRANSCRIPTIONAL REGULATOR"/>
    <property type="match status" value="1"/>
</dbReference>
<proteinExistence type="predicted"/>
<dbReference type="PANTHER" id="PTHR30514">
    <property type="entry name" value="GLUCOKINASE"/>
    <property type="match status" value="1"/>
</dbReference>
<comment type="caution">
    <text evidence="2">The sequence shown here is derived from an EMBL/GenBank/DDBJ whole genome shotgun (WGS) entry which is preliminary data.</text>
</comment>
<evidence type="ECO:0000313" key="3">
    <source>
        <dbReference type="Proteomes" id="UP000261080"/>
    </source>
</evidence>
<dbReference type="InterPro" id="IPR046348">
    <property type="entry name" value="SIS_dom_sf"/>
</dbReference>
<keyword evidence="3" id="KW-1185">Reference proteome</keyword>
<dbReference type="SUPFAM" id="SSF53697">
    <property type="entry name" value="SIS domain"/>
    <property type="match status" value="1"/>
</dbReference>
<dbReference type="CDD" id="cd05013">
    <property type="entry name" value="SIS_RpiR"/>
    <property type="match status" value="1"/>
</dbReference>
<dbReference type="EMBL" id="QVLX01000001">
    <property type="protein sequence ID" value="RGE90133.1"/>
    <property type="molecule type" value="Genomic_DNA"/>
</dbReference>
<dbReference type="Gene3D" id="3.40.50.10490">
    <property type="entry name" value="Glucose-6-phosphate isomerase like protein, domain 1"/>
    <property type="match status" value="1"/>
</dbReference>
<evidence type="ECO:0000259" key="1">
    <source>
        <dbReference type="PROSITE" id="PS51464"/>
    </source>
</evidence>
<dbReference type="InterPro" id="IPR001347">
    <property type="entry name" value="SIS_dom"/>
</dbReference>
<dbReference type="RefSeq" id="WP_024732446.1">
    <property type="nucleotide sequence ID" value="NZ_CALBAT010000002.1"/>
</dbReference>
<dbReference type="AlphaFoldDB" id="A0A3E3K6B5"/>
<dbReference type="OrthoDB" id="9762536at2"/>